<dbReference type="PROSITE" id="PS51186">
    <property type="entry name" value="GNAT"/>
    <property type="match status" value="1"/>
</dbReference>
<dbReference type="AlphaFoldDB" id="A0A940NED6"/>
<dbReference type="InterPro" id="IPR051531">
    <property type="entry name" value="N-acetyltransferase"/>
</dbReference>
<dbReference type="Pfam" id="PF13302">
    <property type="entry name" value="Acetyltransf_3"/>
    <property type="match status" value="1"/>
</dbReference>
<keyword evidence="3" id="KW-1185">Reference proteome</keyword>
<dbReference type="Proteomes" id="UP000682134">
    <property type="component" value="Unassembled WGS sequence"/>
</dbReference>
<comment type="caution">
    <text evidence="2">The sequence shown here is derived from an EMBL/GenBank/DDBJ whole genome shotgun (WGS) entry which is preliminary data.</text>
</comment>
<dbReference type="InterPro" id="IPR000182">
    <property type="entry name" value="GNAT_dom"/>
</dbReference>
<dbReference type="EMBL" id="JAGIYQ010000001">
    <property type="protein sequence ID" value="MBP0723954.1"/>
    <property type="molecule type" value="Genomic_DNA"/>
</dbReference>
<feature type="domain" description="N-acetyltransferase" evidence="1">
    <location>
        <begin position="21"/>
        <end position="172"/>
    </location>
</feature>
<name>A0A940NED6_9BACI</name>
<dbReference type="CDD" id="cd04301">
    <property type="entry name" value="NAT_SF"/>
    <property type="match status" value="1"/>
</dbReference>
<protein>
    <submittedName>
        <fullName evidence="2">GNAT family N-acetyltransferase</fullName>
    </submittedName>
</protein>
<reference evidence="2" key="1">
    <citation type="submission" date="2021-04" db="EMBL/GenBank/DDBJ databases">
        <title>Genome seq and assembly of Bacillus sp.</title>
        <authorList>
            <person name="Chhetri G."/>
        </authorList>
    </citation>
    <scope>NUCLEOTIDE SEQUENCE</scope>
    <source>
        <strain evidence="2">RG28</strain>
    </source>
</reference>
<gene>
    <name evidence="2" type="ORF">J5Y03_02005</name>
</gene>
<dbReference type="InterPro" id="IPR016181">
    <property type="entry name" value="Acyl_CoA_acyltransferase"/>
</dbReference>
<dbReference type="Gene3D" id="3.40.630.30">
    <property type="match status" value="1"/>
</dbReference>
<dbReference type="PANTHER" id="PTHR43792">
    <property type="entry name" value="GNAT FAMILY, PUTATIVE (AFU_ORTHOLOGUE AFUA_3G00765)-RELATED-RELATED"/>
    <property type="match status" value="1"/>
</dbReference>
<sequence length="181" mass="20759">MPTIETKNLLLVTFTASAMEKVLNGVQEIEINGIKYTFSKGWPIDVYKNLFEYKIHRFREHPNEEEFEGVLIHKQQNLIIGDMGFKGGPTEQGSLEIGYSIAPSFQGRGFATEMGKAAIKWGFKQNGVKKIEATCSIYNKASIRVLEKIGMKKWKTDMEKHYWELANHSTRKNHFVNKQEG</sequence>
<evidence type="ECO:0000259" key="1">
    <source>
        <dbReference type="PROSITE" id="PS51186"/>
    </source>
</evidence>
<dbReference type="PANTHER" id="PTHR43792:SF13">
    <property type="entry name" value="ACETYLTRANSFERASE"/>
    <property type="match status" value="1"/>
</dbReference>
<accession>A0A940NED6</accession>
<dbReference type="GO" id="GO:0016747">
    <property type="term" value="F:acyltransferase activity, transferring groups other than amino-acyl groups"/>
    <property type="evidence" value="ECO:0007669"/>
    <property type="project" value="InterPro"/>
</dbReference>
<proteinExistence type="predicted"/>
<organism evidence="2 3">
    <name type="scientific">Gottfriedia endophytica</name>
    <dbReference type="NCBI Taxonomy" id="2820819"/>
    <lineage>
        <taxon>Bacteria</taxon>
        <taxon>Bacillati</taxon>
        <taxon>Bacillota</taxon>
        <taxon>Bacilli</taxon>
        <taxon>Bacillales</taxon>
        <taxon>Bacillaceae</taxon>
        <taxon>Gottfriedia</taxon>
    </lineage>
</organism>
<dbReference type="SUPFAM" id="SSF55729">
    <property type="entry name" value="Acyl-CoA N-acyltransferases (Nat)"/>
    <property type="match status" value="1"/>
</dbReference>
<evidence type="ECO:0000313" key="3">
    <source>
        <dbReference type="Proteomes" id="UP000682134"/>
    </source>
</evidence>
<dbReference type="RefSeq" id="WP_209401899.1">
    <property type="nucleotide sequence ID" value="NZ_JAGIYQ010000001.1"/>
</dbReference>
<evidence type="ECO:0000313" key="2">
    <source>
        <dbReference type="EMBL" id="MBP0723954.1"/>
    </source>
</evidence>